<feature type="region of interest" description="Disordered" evidence="4">
    <location>
        <begin position="235"/>
        <end position="276"/>
    </location>
</feature>
<dbReference type="Pfam" id="PF01876">
    <property type="entry name" value="RNase_P_p30"/>
    <property type="match status" value="1"/>
</dbReference>
<feature type="compositionally biased region" description="Basic and acidic residues" evidence="4">
    <location>
        <begin position="252"/>
        <end position="266"/>
    </location>
</feature>
<dbReference type="EMBL" id="JAIXMP010000030">
    <property type="protein sequence ID" value="KAI9251498.1"/>
    <property type="molecule type" value="Genomic_DNA"/>
</dbReference>
<evidence type="ECO:0000313" key="5">
    <source>
        <dbReference type="EMBL" id="KAI9251498.1"/>
    </source>
</evidence>
<dbReference type="Proteomes" id="UP001209540">
    <property type="component" value="Unassembled WGS sequence"/>
</dbReference>
<comment type="subcellular location">
    <subcellularLocation>
        <location evidence="1">Nucleus</location>
    </subcellularLocation>
</comment>
<protein>
    <submittedName>
        <fullName evidence="5">RNase P subunit p30-domain-containing protein</fullName>
    </submittedName>
</protein>
<dbReference type="Gene3D" id="3.20.20.140">
    <property type="entry name" value="Metal-dependent hydrolases"/>
    <property type="match status" value="1"/>
</dbReference>
<evidence type="ECO:0000256" key="4">
    <source>
        <dbReference type="SAM" id="MobiDB-lite"/>
    </source>
</evidence>
<dbReference type="PANTHER" id="PTHR13031">
    <property type="entry name" value="RIBONUCLEASE P SUBUNIT P30"/>
    <property type="match status" value="1"/>
</dbReference>
<keyword evidence="6" id="KW-1185">Reference proteome</keyword>
<comment type="similarity">
    <text evidence="2">Belongs to the eukaryotic/archaeal RNase P protein component 3 family.</text>
</comment>
<reference evidence="5" key="2">
    <citation type="submission" date="2023-02" db="EMBL/GenBank/DDBJ databases">
        <authorList>
            <consortium name="DOE Joint Genome Institute"/>
            <person name="Mondo S.J."/>
            <person name="Chang Y."/>
            <person name="Wang Y."/>
            <person name="Ahrendt S."/>
            <person name="Andreopoulos W."/>
            <person name="Barry K."/>
            <person name="Beard J."/>
            <person name="Benny G.L."/>
            <person name="Blankenship S."/>
            <person name="Bonito G."/>
            <person name="Cuomo C."/>
            <person name="Desiro A."/>
            <person name="Gervers K.A."/>
            <person name="Hundley H."/>
            <person name="Kuo A."/>
            <person name="LaButti K."/>
            <person name="Lang B.F."/>
            <person name="Lipzen A."/>
            <person name="O'Donnell K."/>
            <person name="Pangilinan J."/>
            <person name="Reynolds N."/>
            <person name="Sandor L."/>
            <person name="Smith M.W."/>
            <person name="Tsang A."/>
            <person name="Grigoriev I.V."/>
            <person name="Stajich J.E."/>
            <person name="Spatafora J.W."/>
        </authorList>
    </citation>
    <scope>NUCLEOTIDE SEQUENCE</scope>
    <source>
        <strain evidence="5">RSA 2281</strain>
    </source>
</reference>
<feature type="compositionally biased region" description="Basic residues" evidence="4">
    <location>
        <begin position="267"/>
        <end position="276"/>
    </location>
</feature>
<proteinExistence type="inferred from homology"/>
<comment type="caution">
    <text evidence="5">The sequence shown here is derived from an EMBL/GenBank/DDBJ whole genome shotgun (WGS) entry which is preliminary data.</text>
</comment>
<keyword evidence="3" id="KW-0819">tRNA processing</keyword>
<organism evidence="5 6">
    <name type="scientific">Phascolomyces articulosus</name>
    <dbReference type="NCBI Taxonomy" id="60185"/>
    <lineage>
        <taxon>Eukaryota</taxon>
        <taxon>Fungi</taxon>
        <taxon>Fungi incertae sedis</taxon>
        <taxon>Mucoromycota</taxon>
        <taxon>Mucoromycotina</taxon>
        <taxon>Mucoromycetes</taxon>
        <taxon>Mucorales</taxon>
        <taxon>Lichtheimiaceae</taxon>
        <taxon>Phascolomyces</taxon>
    </lineage>
</organism>
<evidence type="ECO:0000256" key="2">
    <source>
        <dbReference type="ARBA" id="ARBA00007331"/>
    </source>
</evidence>
<dbReference type="GO" id="GO:0008033">
    <property type="term" value="P:tRNA processing"/>
    <property type="evidence" value="ECO:0007669"/>
    <property type="project" value="UniProtKB-KW"/>
</dbReference>
<dbReference type="InterPro" id="IPR016195">
    <property type="entry name" value="Pol/histidinol_Pase-like"/>
</dbReference>
<accession>A0AAD5K5A3</accession>
<name>A0AAD5K5A3_9FUNG</name>
<sequence length="276" mass="31415">MFYDFNIPYPKHPNQEDLERLDRILSRIQSIQHGVVAFNVSTSEPFTSKAVEPIKLDQFKRDGIQLLTRVTIEAEDTKKNYQMVLTNAANQSVDILAARPLTLDAAKHTCQNHDVDIISINCALKRVIPNHATIQVAISRGVFFEICYAQSFHCKERALFFTNVKRLVEVTRGNNLIFSSEALRALDIRQPSDLRMLGLLFGLRRDQVEAAVGHNYQRVLLKAETRKSTVNGTIRVDMKIPEGVAPSNTTDNDNKRKREQDNPKTESKKKKKGKKQ</sequence>
<dbReference type="InterPro" id="IPR002738">
    <property type="entry name" value="RNase_P_p30"/>
</dbReference>
<dbReference type="GO" id="GO:0003723">
    <property type="term" value="F:RNA binding"/>
    <property type="evidence" value="ECO:0007669"/>
    <property type="project" value="TreeGrafter"/>
</dbReference>
<evidence type="ECO:0000313" key="6">
    <source>
        <dbReference type="Proteomes" id="UP001209540"/>
    </source>
</evidence>
<dbReference type="SUPFAM" id="SSF89550">
    <property type="entry name" value="PHP domain-like"/>
    <property type="match status" value="1"/>
</dbReference>
<gene>
    <name evidence="5" type="ORF">BDA99DRAFT_541487</name>
</gene>
<evidence type="ECO:0000256" key="3">
    <source>
        <dbReference type="ARBA" id="ARBA00022694"/>
    </source>
</evidence>
<reference evidence="5" key="1">
    <citation type="journal article" date="2022" name="IScience">
        <title>Evolution of zygomycete secretomes and the origins of terrestrial fungal ecologies.</title>
        <authorList>
            <person name="Chang Y."/>
            <person name="Wang Y."/>
            <person name="Mondo S."/>
            <person name="Ahrendt S."/>
            <person name="Andreopoulos W."/>
            <person name="Barry K."/>
            <person name="Beard J."/>
            <person name="Benny G.L."/>
            <person name="Blankenship S."/>
            <person name="Bonito G."/>
            <person name="Cuomo C."/>
            <person name="Desiro A."/>
            <person name="Gervers K.A."/>
            <person name="Hundley H."/>
            <person name="Kuo A."/>
            <person name="LaButti K."/>
            <person name="Lang B.F."/>
            <person name="Lipzen A."/>
            <person name="O'Donnell K."/>
            <person name="Pangilinan J."/>
            <person name="Reynolds N."/>
            <person name="Sandor L."/>
            <person name="Smith M.E."/>
            <person name="Tsang A."/>
            <person name="Grigoriev I.V."/>
            <person name="Stajich J.E."/>
            <person name="Spatafora J.W."/>
        </authorList>
    </citation>
    <scope>NUCLEOTIDE SEQUENCE</scope>
    <source>
        <strain evidence="5">RSA 2281</strain>
    </source>
</reference>
<dbReference type="AlphaFoldDB" id="A0AAD5K5A3"/>
<evidence type="ECO:0000256" key="1">
    <source>
        <dbReference type="ARBA" id="ARBA00004123"/>
    </source>
</evidence>
<dbReference type="GO" id="GO:0005655">
    <property type="term" value="C:nucleolar ribonuclease P complex"/>
    <property type="evidence" value="ECO:0007669"/>
    <property type="project" value="TreeGrafter"/>
</dbReference>
<dbReference type="PANTHER" id="PTHR13031:SF0">
    <property type="entry name" value="RIBONUCLEASE P PROTEIN SUBUNIT P30"/>
    <property type="match status" value="1"/>
</dbReference>